<dbReference type="InterPro" id="IPR036537">
    <property type="entry name" value="Adaptor_Cbl_N_dom_sf"/>
</dbReference>
<keyword evidence="3" id="KW-1185">Reference proteome</keyword>
<protein>
    <submittedName>
        <fullName evidence="2">Uncharacterized protein</fullName>
    </submittedName>
</protein>
<dbReference type="GO" id="GO:0007166">
    <property type="term" value="P:cell surface receptor signaling pathway"/>
    <property type="evidence" value="ECO:0007669"/>
    <property type="project" value="InterPro"/>
</dbReference>
<dbReference type="Proteomes" id="UP001175228">
    <property type="component" value="Unassembled WGS sequence"/>
</dbReference>
<dbReference type="CDD" id="cd21037">
    <property type="entry name" value="MLKL_NTD"/>
    <property type="match status" value="1"/>
</dbReference>
<sequence>MSTLTGSDVTPYLEERAAPVRYHLFLVFALEKTNIQRYEHIGTLHSMDNISTRILFFLDASSLTSHTFLTIHHYARYQHLQVASLIKASEVAVAVIELLKEKAKNKDDVKELRETIKNTVSVIQALVAKHGEQGGEYFKDICEEMEGYLAGIGEDLEGTRRKSHGIKGFFNANQLRDTILSYKKRVDDLKTDFLIHITGGNTLALVEMHRMLDEMRNVQETASKEESVVIRITVTHATLFLFFDKEESRKVMVGTITTTRAIRGFQVVKPQTYKPSAFDLVTSSYYHWKRFMNQPCRRVRVLDEVLEPSSSRDYSPEWSNVMGAVTRNESVRNYQTRPLNYTFGLRAEHSASGLFGSTTVQFMRGPTNSNIEVTEEPVSDGAVGDEDGSDSEDEGYDGEEDSDESEDEWTKCARAPPLFALGIGVRDMDDGYDLARRLAPSKPDTDSCVLLGVLIRRHKKLTNLNIRATPVWLKAFGYELYMVTSWDNGFEDAPAQRDMMNATLREIN</sequence>
<name>A0AA39PWB7_9AGAR</name>
<feature type="region of interest" description="Disordered" evidence="1">
    <location>
        <begin position="370"/>
        <end position="410"/>
    </location>
</feature>
<organism evidence="2 3">
    <name type="scientific">Armillaria luteobubalina</name>
    <dbReference type="NCBI Taxonomy" id="153913"/>
    <lineage>
        <taxon>Eukaryota</taxon>
        <taxon>Fungi</taxon>
        <taxon>Dikarya</taxon>
        <taxon>Basidiomycota</taxon>
        <taxon>Agaricomycotina</taxon>
        <taxon>Agaricomycetes</taxon>
        <taxon>Agaricomycetidae</taxon>
        <taxon>Agaricales</taxon>
        <taxon>Marasmiineae</taxon>
        <taxon>Physalacriaceae</taxon>
        <taxon>Armillaria</taxon>
    </lineage>
</organism>
<dbReference type="AlphaFoldDB" id="A0AA39PWB7"/>
<gene>
    <name evidence="2" type="ORF">EDD18DRAFT_1334603</name>
</gene>
<proteinExistence type="predicted"/>
<comment type="caution">
    <text evidence="2">The sequence shown here is derived from an EMBL/GenBank/DDBJ whole genome shotgun (WGS) entry which is preliminary data.</text>
</comment>
<feature type="compositionally biased region" description="Acidic residues" evidence="1">
    <location>
        <begin position="373"/>
        <end position="407"/>
    </location>
</feature>
<accession>A0AA39PWB7</accession>
<evidence type="ECO:0000256" key="1">
    <source>
        <dbReference type="SAM" id="MobiDB-lite"/>
    </source>
</evidence>
<evidence type="ECO:0000313" key="2">
    <source>
        <dbReference type="EMBL" id="KAK0491762.1"/>
    </source>
</evidence>
<evidence type="ECO:0000313" key="3">
    <source>
        <dbReference type="Proteomes" id="UP001175228"/>
    </source>
</evidence>
<reference evidence="2" key="1">
    <citation type="submission" date="2023-06" db="EMBL/GenBank/DDBJ databases">
        <authorList>
            <consortium name="Lawrence Berkeley National Laboratory"/>
            <person name="Ahrendt S."/>
            <person name="Sahu N."/>
            <person name="Indic B."/>
            <person name="Wong-Bajracharya J."/>
            <person name="Merenyi Z."/>
            <person name="Ke H.-M."/>
            <person name="Monk M."/>
            <person name="Kocsube S."/>
            <person name="Drula E."/>
            <person name="Lipzen A."/>
            <person name="Balint B."/>
            <person name="Henrissat B."/>
            <person name="Andreopoulos B."/>
            <person name="Martin F.M."/>
            <person name="Harder C.B."/>
            <person name="Rigling D."/>
            <person name="Ford K.L."/>
            <person name="Foster G.D."/>
            <person name="Pangilinan J."/>
            <person name="Papanicolaou A."/>
            <person name="Barry K."/>
            <person name="LaButti K."/>
            <person name="Viragh M."/>
            <person name="Koriabine M."/>
            <person name="Yan M."/>
            <person name="Riley R."/>
            <person name="Champramary S."/>
            <person name="Plett K.L."/>
            <person name="Tsai I.J."/>
            <person name="Slot J."/>
            <person name="Sipos G."/>
            <person name="Plett J."/>
            <person name="Nagy L.G."/>
            <person name="Grigoriev I.V."/>
        </authorList>
    </citation>
    <scope>NUCLEOTIDE SEQUENCE</scope>
    <source>
        <strain evidence="2">HWK02</strain>
    </source>
</reference>
<dbReference type="Gene3D" id="1.20.930.20">
    <property type="entry name" value="Adaptor protein Cbl, N-terminal domain"/>
    <property type="match status" value="1"/>
</dbReference>
<dbReference type="InterPro" id="IPR059179">
    <property type="entry name" value="MLKL-like_MCAfunc"/>
</dbReference>
<dbReference type="EMBL" id="JAUEPU010000033">
    <property type="protein sequence ID" value="KAK0491762.1"/>
    <property type="molecule type" value="Genomic_DNA"/>
</dbReference>